<gene>
    <name evidence="2" type="ORF">HMPREF9450_01943</name>
</gene>
<dbReference type="EMBL" id="ADLD01000013">
    <property type="protein sequence ID" value="EHB91894.1"/>
    <property type="molecule type" value="Genomic_DNA"/>
</dbReference>
<reference evidence="2 3" key="1">
    <citation type="submission" date="2011-08" db="EMBL/GenBank/DDBJ databases">
        <title>The Genome Sequence of Alistipes indistinctus YIT 12060.</title>
        <authorList>
            <consortium name="The Broad Institute Genome Sequencing Platform"/>
            <person name="Earl A."/>
            <person name="Ward D."/>
            <person name="Feldgarden M."/>
            <person name="Gevers D."/>
            <person name="Morotomi M."/>
            <person name="Young S.K."/>
            <person name="Zeng Q."/>
            <person name="Gargeya S."/>
            <person name="Fitzgerald M."/>
            <person name="Haas B."/>
            <person name="Abouelleil A."/>
            <person name="Alvarado L."/>
            <person name="Arachchi H.M."/>
            <person name="Berlin A."/>
            <person name="Brown A."/>
            <person name="Chapman S.B."/>
            <person name="Chen Z."/>
            <person name="Dunbar C."/>
            <person name="Freedman E."/>
            <person name="Gearin G."/>
            <person name="Gellesch M."/>
            <person name="Goldberg J."/>
            <person name="Griggs A."/>
            <person name="Gujja S."/>
            <person name="Heiman D."/>
            <person name="Howarth C."/>
            <person name="Larson L."/>
            <person name="Lui A."/>
            <person name="MacDonald P.J.P."/>
            <person name="Montmayeur A."/>
            <person name="Murphy C."/>
            <person name="Neiman D."/>
            <person name="Pearson M."/>
            <person name="Priest M."/>
            <person name="Roberts A."/>
            <person name="Saif S."/>
            <person name="Shea T."/>
            <person name="Shenoy N."/>
            <person name="Sisk P."/>
            <person name="Stolte C."/>
            <person name="Sykes S."/>
            <person name="Wortman J."/>
            <person name="Nusbaum C."/>
            <person name="Birren B."/>
        </authorList>
    </citation>
    <scope>NUCLEOTIDE SEQUENCE [LARGE SCALE GENOMIC DNA]</scope>
    <source>
        <strain evidence="2 3">YIT 12060</strain>
    </source>
</reference>
<evidence type="ECO:0000256" key="1">
    <source>
        <dbReference type="SAM" id="MobiDB-lite"/>
    </source>
</evidence>
<comment type="caution">
    <text evidence="2">The sequence shown here is derived from an EMBL/GenBank/DDBJ whole genome shotgun (WGS) entry which is preliminary data.</text>
</comment>
<sequence>MLRFQSHTCRLLFSLSSVAGFVRRRVPLCGNLIPNRSLPYINIEGCGHSFLPSGETNNSRTAPLYPVSARPTRECAASACSCKGLQTEKPLPSRSLTEFPNHTNYKLRPDSFMAGGISRKAIAGQRSRAQRRCPLFSQVNRILLRHFVQFFHNHFRLVVRPERPGDIHVATGLVFVLPGVPCLPPQQLSHSRTGRHPGSPEPTGTVKGGESGVSPVLFPLIKFGRKEINFRLVPFL</sequence>
<protein>
    <submittedName>
        <fullName evidence="2">Uncharacterized protein</fullName>
    </submittedName>
</protein>
<evidence type="ECO:0000313" key="3">
    <source>
        <dbReference type="Proteomes" id="UP000006008"/>
    </source>
</evidence>
<organism evidence="2 3">
    <name type="scientific">Alistipes indistinctus YIT 12060</name>
    <dbReference type="NCBI Taxonomy" id="742725"/>
    <lineage>
        <taxon>Bacteria</taxon>
        <taxon>Pseudomonadati</taxon>
        <taxon>Bacteroidota</taxon>
        <taxon>Bacteroidia</taxon>
        <taxon>Bacteroidales</taxon>
        <taxon>Rikenellaceae</taxon>
        <taxon>Alistipes</taxon>
    </lineage>
</organism>
<feature type="region of interest" description="Disordered" evidence="1">
    <location>
        <begin position="186"/>
        <end position="209"/>
    </location>
</feature>
<evidence type="ECO:0000313" key="2">
    <source>
        <dbReference type="EMBL" id="EHB91894.1"/>
    </source>
</evidence>
<dbReference type="Proteomes" id="UP000006008">
    <property type="component" value="Unassembled WGS sequence"/>
</dbReference>
<accession>G5HBC8</accession>
<dbReference type="STRING" id="742725.HMPREF9450_01943"/>
<proteinExistence type="predicted"/>
<dbReference type="HOGENOM" id="CLU_1173501_0_0_10"/>
<keyword evidence="3" id="KW-1185">Reference proteome</keyword>
<dbReference type="AlphaFoldDB" id="G5HBC8"/>
<name>G5HBC8_9BACT</name>